<dbReference type="InterPro" id="IPR016035">
    <property type="entry name" value="Acyl_Trfase/lysoPLipase"/>
</dbReference>
<keyword evidence="1 2" id="KW-0443">Lipid metabolism</keyword>
<sequence>MEKNVFHLALCMAGSISAGAYTAGVIDYLHEALENWQKEKDNGNPSVPDHDVVIDLLGGASGGGITAALAFFGLRNDVPHASLGPDGKDYHVDKEQNIYWRTWVEMTQTDVLNELLAEQDIQEGFIPSLLNAGFVDEVAETFKRYIQNNNPKSTIPTFLNAEAELFLTLFNITGIKYKLRSKSPATTEQFISEHRDISHFRWSDKYENDGRMEISSENRKNLQALLDSAKATGAFPVGLKARIVEREAKYIWDNPYFKKNGKFDRESINLGNGISKEDHIYKTVNGDGGTANNEPIELCKELLLNIRIKHYKDIQTDVDLDNSNDAEKTLQKRKLTDSSVILIDPFPSLDYDLKVPDDRSANLLDYIPKFVSALNSQLIFDAKDAFEAYDINNYGLHIIAPSKDGVARPDHAIACGSLGGFGGFFKKEFRIHDFFLGRHNCQSFLRKYFVVDLNEPDSSENYKCVESVIRGYKNHPDRIAKYSYTDEQGRTLVPIIPDITIKEPIRLEKTQNADGTKTIRYRDPNPLPLYKLDKLDEHFFADYRDLLKSRIRKIINSLIDGRWPIDVAINAVSKILDDKIADKALDYVIKDLKERDLIK</sequence>
<feature type="active site" description="Proton acceptor" evidence="2">
    <location>
        <position position="287"/>
    </location>
</feature>
<gene>
    <name evidence="4" type="ORF">B0I27_101212</name>
</gene>
<evidence type="ECO:0000313" key="4">
    <source>
        <dbReference type="EMBL" id="PRY55243.1"/>
    </source>
</evidence>
<dbReference type="SUPFAM" id="SSF52151">
    <property type="entry name" value="FabD/lysophospholipase-like"/>
    <property type="match status" value="1"/>
</dbReference>
<feature type="active site" description="Nucleophile" evidence="2">
    <location>
        <position position="61"/>
    </location>
</feature>
<feature type="short sequence motif" description="GXSXG" evidence="2">
    <location>
        <begin position="59"/>
        <end position="63"/>
    </location>
</feature>
<evidence type="ECO:0000256" key="1">
    <source>
        <dbReference type="ARBA" id="ARBA00023098"/>
    </source>
</evidence>
<protein>
    <submittedName>
        <fullName evidence="4">Patatin-like phospholipase</fullName>
    </submittedName>
</protein>
<evidence type="ECO:0000313" key="5">
    <source>
        <dbReference type="Proteomes" id="UP000238034"/>
    </source>
</evidence>
<dbReference type="Proteomes" id="UP000238034">
    <property type="component" value="Unassembled WGS sequence"/>
</dbReference>
<name>A0A2T0UBF4_9SPHI</name>
<feature type="short sequence motif" description="DGA/G" evidence="2">
    <location>
        <begin position="287"/>
        <end position="289"/>
    </location>
</feature>
<dbReference type="PROSITE" id="PS51635">
    <property type="entry name" value="PNPLA"/>
    <property type="match status" value="1"/>
</dbReference>
<evidence type="ECO:0000259" key="3">
    <source>
        <dbReference type="PROSITE" id="PS51635"/>
    </source>
</evidence>
<dbReference type="AlphaFoldDB" id="A0A2T0UBF4"/>
<dbReference type="Pfam" id="PF01734">
    <property type="entry name" value="Patatin"/>
    <property type="match status" value="1"/>
</dbReference>
<dbReference type="OrthoDB" id="1488362at2"/>
<dbReference type="RefSeq" id="WP_106290510.1">
    <property type="nucleotide sequence ID" value="NZ_PVTH01000001.1"/>
</dbReference>
<dbReference type="Gene3D" id="3.40.1090.10">
    <property type="entry name" value="Cytosolic phospholipase A2 catalytic domain"/>
    <property type="match status" value="1"/>
</dbReference>
<keyword evidence="2" id="KW-0378">Hydrolase</keyword>
<accession>A0A2T0UBF4</accession>
<comment type="caution">
    <text evidence="2">Lacks conserved residue(s) required for the propagation of feature annotation.</text>
</comment>
<dbReference type="EMBL" id="PVTH01000001">
    <property type="protein sequence ID" value="PRY55243.1"/>
    <property type="molecule type" value="Genomic_DNA"/>
</dbReference>
<proteinExistence type="predicted"/>
<organism evidence="4 5">
    <name type="scientific">Arcticibacter pallidicorallinus</name>
    <dbReference type="NCBI Taxonomy" id="1259464"/>
    <lineage>
        <taxon>Bacteria</taxon>
        <taxon>Pseudomonadati</taxon>
        <taxon>Bacteroidota</taxon>
        <taxon>Sphingobacteriia</taxon>
        <taxon>Sphingobacteriales</taxon>
        <taxon>Sphingobacteriaceae</taxon>
        <taxon>Arcticibacter</taxon>
    </lineage>
</organism>
<comment type="caution">
    <text evidence="4">The sequence shown here is derived from an EMBL/GenBank/DDBJ whole genome shotgun (WGS) entry which is preliminary data.</text>
</comment>
<feature type="domain" description="PNPLA" evidence="3">
    <location>
        <begin position="10"/>
        <end position="300"/>
    </location>
</feature>
<keyword evidence="2" id="KW-0442">Lipid degradation</keyword>
<dbReference type="InterPro" id="IPR002641">
    <property type="entry name" value="PNPLA_dom"/>
</dbReference>
<dbReference type="GO" id="GO:0016787">
    <property type="term" value="F:hydrolase activity"/>
    <property type="evidence" value="ECO:0007669"/>
    <property type="project" value="UniProtKB-UniRule"/>
</dbReference>
<keyword evidence="5" id="KW-1185">Reference proteome</keyword>
<dbReference type="GO" id="GO:0016042">
    <property type="term" value="P:lipid catabolic process"/>
    <property type="evidence" value="ECO:0007669"/>
    <property type="project" value="UniProtKB-UniRule"/>
</dbReference>
<evidence type="ECO:0000256" key="2">
    <source>
        <dbReference type="PROSITE-ProRule" id="PRU01161"/>
    </source>
</evidence>
<reference evidence="4 5" key="1">
    <citation type="submission" date="2018-03" db="EMBL/GenBank/DDBJ databases">
        <title>Genomic Encyclopedia of Type Strains, Phase III (KMG-III): the genomes of soil and plant-associated and newly described type strains.</title>
        <authorList>
            <person name="Whitman W."/>
        </authorList>
    </citation>
    <scope>NUCLEOTIDE SEQUENCE [LARGE SCALE GENOMIC DNA]</scope>
    <source>
        <strain evidence="4 5">CGMCC 1.9313</strain>
    </source>
</reference>